<dbReference type="RefSeq" id="WP_101571299.1">
    <property type="nucleotide sequence ID" value="NZ_JACOOK010000001.1"/>
</dbReference>
<evidence type="ECO:0000313" key="4">
    <source>
        <dbReference type="Proteomes" id="UP000636891"/>
    </source>
</evidence>
<keyword evidence="4" id="KW-1185">Reference proteome</keyword>
<evidence type="ECO:0000259" key="2">
    <source>
        <dbReference type="Pfam" id="PF02470"/>
    </source>
</evidence>
<feature type="domain" description="Mce/MlaD" evidence="2">
    <location>
        <begin position="38"/>
        <end position="114"/>
    </location>
</feature>
<dbReference type="PANTHER" id="PTHR33371:SF4">
    <property type="entry name" value="INTERMEMBRANE PHOSPHOLIPID TRANSPORT SYSTEM BINDING PROTEIN MLAD"/>
    <property type="match status" value="1"/>
</dbReference>
<proteinExistence type="predicted"/>
<keyword evidence="1" id="KW-1133">Transmembrane helix</keyword>
<dbReference type="Gene3D" id="1.10.287.950">
    <property type="entry name" value="Methyl-accepting chemotaxis protein"/>
    <property type="match status" value="1"/>
</dbReference>
<sequence>MKLKLSREFKIGFFGILMIAALYWGINFLKGRDLFTSSVHYYAVYDQVNGLQSSAAVLIKGYKVGSISDISFDPERSDKVVVEFSIKSKFKIPDDTKARIFSDGLMGGKAVELELGKSAKYLQQGDTLFSEINKDFLEVAGSEFEFLKQRANDVINQLMITLGHINTLMADNKDNLNATFTNIASISGNLNEVIAGEKNNVREIVQNLNELSKTLNGKSGQIDRIVTNVENFSDSLSKSKIPTMIAQVTTTLESLNTTLEKVNHGDGTVGRFLNDQALYDELVDATANLSALLEDLKAHPSRYINVSVFGRRNRDE</sequence>
<feature type="transmembrane region" description="Helical" evidence="1">
    <location>
        <begin position="12"/>
        <end position="29"/>
    </location>
</feature>
<name>A0ABR7CJT0_9BACT</name>
<comment type="caution">
    <text evidence="3">The sequence shown here is derived from an EMBL/GenBank/DDBJ whole genome shotgun (WGS) entry which is preliminary data.</text>
</comment>
<dbReference type="Proteomes" id="UP000636891">
    <property type="component" value="Unassembled WGS sequence"/>
</dbReference>
<dbReference type="InterPro" id="IPR003399">
    <property type="entry name" value="Mce/MlaD"/>
</dbReference>
<dbReference type="Pfam" id="PF02470">
    <property type="entry name" value="MlaD"/>
    <property type="match status" value="1"/>
</dbReference>
<dbReference type="PANTHER" id="PTHR33371">
    <property type="entry name" value="INTERMEMBRANE PHOSPHOLIPID TRANSPORT SYSTEM BINDING PROTEIN MLAD-RELATED"/>
    <property type="match status" value="1"/>
</dbReference>
<dbReference type="EMBL" id="JACOOK010000001">
    <property type="protein sequence ID" value="MBC5615923.1"/>
    <property type="molecule type" value="Genomic_DNA"/>
</dbReference>
<keyword evidence="1" id="KW-0472">Membrane</keyword>
<evidence type="ECO:0000256" key="1">
    <source>
        <dbReference type="SAM" id="Phobius"/>
    </source>
</evidence>
<accession>A0ABR7CJT0</accession>
<protein>
    <submittedName>
        <fullName evidence="3">MCE family protein</fullName>
    </submittedName>
</protein>
<organism evidence="3 4">
    <name type="scientific">Alistipes hominis</name>
    <dbReference type="NCBI Taxonomy" id="2763015"/>
    <lineage>
        <taxon>Bacteria</taxon>
        <taxon>Pseudomonadati</taxon>
        <taxon>Bacteroidota</taxon>
        <taxon>Bacteroidia</taxon>
        <taxon>Bacteroidales</taxon>
        <taxon>Rikenellaceae</taxon>
        <taxon>Alistipes</taxon>
    </lineage>
</organism>
<dbReference type="InterPro" id="IPR052336">
    <property type="entry name" value="MlaD_Phospholipid_Transporter"/>
</dbReference>
<gene>
    <name evidence="3" type="ORF">H8S08_02665</name>
</gene>
<evidence type="ECO:0000313" key="3">
    <source>
        <dbReference type="EMBL" id="MBC5615923.1"/>
    </source>
</evidence>
<reference evidence="3 4" key="1">
    <citation type="submission" date="2020-08" db="EMBL/GenBank/DDBJ databases">
        <title>Genome public.</title>
        <authorList>
            <person name="Liu C."/>
            <person name="Sun Q."/>
        </authorList>
    </citation>
    <scope>NUCLEOTIDE SEQUENCE [LARGE SCALE GENOMIC DNA]</scope>
    <source>
        <strain evidence="3 4">New-7</strain>
    </source>
</reference>
<keyword evidence="1" id="KW-0812">Transmembrane</keyword>